<dbReference type="EMBL" id="CP121309">
    <property type="protein sequence ID" value="WFP93118.1"/>
    <property type="molecule type" value="Genomic_DNA"/>
</dbReference>
<proteinExistence type="predicted"/>
<geneLocation type="plasmid" evidence="4 6">
    <name>unnamedA</name>
</geneLocation>
<feature type="compositionally biased region" description="Basic and acidic residues" evidence="1">
    <location>
        <begin position="28"/>
        <end position="41"/>
    </location>
</feature>
<evidence type="ECO:0000313" key="4">
    <source>
        <dbReference type="EMBL" id="WFP93118.1"/>
    </source>
</evidence>
<reference evidence="4 6" key="2">
    <citation type="submission" date="2023-03" db="EMBL/GenBank/DDBJ databases">
        <title>Comparative genome and transcriptome analysis combination mining strategies for increasing vitamin B12 production of Ensifer adhaerens strain.</title>
        <authorList>
            <person name="Yongheng L."/>
        </authorList>
    </citation>
    <scope>NUCLEOTIDE SEQUENCE [LARGE SCALE GENOMIC DNA]</scope>
    <source>
        <strain evidence="4 6">Casida A-T305</strain>
        <plasmid evidence="4 6">unnamedA</plasmid>
    </source>
</reference>
<dbReference type="Proteomes" id="UP001055460">
    <property type="component" value="Plasmid pA"/>
</dbReference>
<feature type="compositionally biased region" description="Gly residues" evidence="1">
    <location>
        <begin position="42"/>
        <end position="64"/>
    </location>
</feature>
<dbReference type="EMBL" id="CP098808">
    <property type="protein sequence ID" value="USJ25727.1"/>
    <property type="molecule type" value="Genomic_DNA"/>
</dbReference>
<organism evidence="3 5">
    <name type="scientific">Ensifer adhaerens</name>
    <name type="common">Sinorhizobium morelense</name>
    <dbReference type="NCBI Taxonomy" id="106592"/>
    <lineage>
        <taxon>Bacteria</taxon>
        <taxon>Pseudomonadati</taxon>
        <taxon>Pseudomonadota</taxon>
        <taxon>Alphaproteobacteria</taxon>
        <taxon>Hyphomicrobiales</taxon>
        <taxon>Rhizobiaceae</taxon>
        <taxon>Sinorhizobium/Ensifer group</taxon>
        <taxon>Ensifer</taxon>
    </lineage>
</organism>
<feature type="region of interest" description="Disordered" evidence="1">
    <location>
        <begin position="28"/>
        <end position="64"/>
    </location>
</feature>
<dbReference type="AlphaFoldDB" id="A0A9Q8YB64"/>
<evidence type="ECO:0000256" key="2">
    <source>
        <dbReference type="SAM" id="Phobius"/>
    </source>
</evidence>
<gene>
    <name evidence="3" type="ORF">NE863_25010</name>
    <name evidence="4" type="ORF">P4B07_25640</name>
</gene>
<accession>A0A9Q8YB64</accession>
<dbReference type="KEGG" id="eah:FA04_25310"/>
<name>A0A9Q8YB64_ENSAD</name>
<keyword evidence="2" id="KW-0812">Transmembrane</keyword>
<dbReference type="GeneID" id="29521705"/>
<reference evidence="3" key="1">
    <citation type="submission" date="2022-06" db="EMBL/GenBank/DDBJ databases">
        <title>Physiological and biochemical characterization and genomic elucidation of a strain of the genus Ensifer adhaerens M8 that combines arsenic oxidation and chromium reduction.</title>
        <authorList>
            <person name="Li X."/>
            <person name="Yu c."/>
        </authorList>
    </citation>
    <scope>NUCLEOTIDE SEQUENCE</scope>
    <source>
        <strain evidence="3">M8</strain>
        <plasmid evidence="3">pA</plasmid>
    </source>
</reference>
<keyword evidence="6" id="KW-1185">Reference proteome</keyword>
<evidence type="ECO:0000256" key="1">
    <source>
        <dbReference type="SAM" id="MobiDB-lite"/>
    </source>
</evidence>
<keyword evidence="2" id="KW-1133">Transmembrane helix</keyword>
<protein>
    <submittedName>
        <fullName evidence="3">Uncharacterized protein</fullName>
    </submittedName>
</protein>
<geneLocation type="plasmid" evidence="3 5">
    <name>pA</name>
</geneLocation>
<keyword evidence="2" id="KW-0472">Membrane</keyword>
<feature type="transmembrane region" description="Helical" evidence="2">
    <location>
        <begin position="6"/>
        <end position="25"/>
    </location>
</feature>
<dbReference type="Proteomes" id="UP001214094">
    <property type="component" value="Plasmid unnamedA"/>
</dbReference>
<evidence type="ECO:0000313" key="5">
    <source>
        <dbReference type="Proteomes" id="UP001055460"/>
    </source>
</evidence>
<dbReference type="RefSeq" id="WP_034800090.1">
    <property type="nucleotide sequence ID" value="NZ_CP015881.1"/>
</dbReference>
<sequence>MSEIFVWVIGIFVLCSAVAGLFGIARRPQRETESRARKNDGGGDAGGVYAGDGGDCGGGDGGGD</sequence>
<evidence type="ECO:0000313" key="3">
    <source>
        <dbReference type="EMBL" id="USJ25727.1"/>
    </source>
</evidence>
<keyword evidence="3" id="KW-0614">Plasmid</keyword>
<evidence type="ECO:0000313" key="6">
    <source>
        <dbReference type="Proteomes" id="UP001214094"/>
    </source>
</evidence>